<dbReference type="VEuPathDB" id="TrichDB:TRFO_10341"/>
<keyword evidence="3" id="KW-0732">Signal</keyword>
<keyword evidence="5" id="KW-1185">Reference proteome</keyword>
<feature type="compositionally biased region" description="Basic and acidic residues" evidence="1">
    <location>
        <begin position="220"/>
        <end position="235"/>
    </location>
</feature>
<evidence type="ECO:0000256" key="2">
    <source>
        <dbReference type="SAM" id="Phobius"/>
    </source>
</evidence>
<feature type="compositionally biased region" description="Polar residues" evidence="1">
    <location>
        <begin position="204"/>
        <end position="215"/>
    </location>
</feature>
<gene>
    <name evidence="4" type="ORF">TRFO_10341</name>
</gene>
<keyword evidence="2" id="KW-0812">Transmembrane</keyword>
<feature type="region of interest" description="Disordered" evidence="1">
    <location>
        <begin position="192"/>
        <end position="235"/>
    </location>
</feature>
<evidence type="ECO:0000313" key="5">
    <source>
        <dbReference type="Proteomes" id="UP000179807"/>
    </source>
</evidence>
<proteinExistence type="predicted"/>
<evidence type="ECO:0000313" key="4">
    <source>
        <dbReference type="EMBL" id="OHS95704.1"/>
    </source>
</evidence>
<accession>A0A1J4J983</accession>
<comment type="caution">
    <text evidence="4">The sequence shown here is derived from an EMBL/GenBank/DDBJ whole genome shotgun (WGS) entry which is preliminary data.</text>
</comment>
<name>A0A1J4J983_9EUKA</name>
<sequence length="235" mass="27926">MIFLLPLIALFRFDHQFKPALMGNWFCSFSTLNTSSVHSFPSFCDANIDRFQKNNFTGILRCKNEIYYKFHIYSDSKGLWHFSDDEAEEKPQDREIAVKIESPAKGHFSATGKFRGWLFHLLIENKSRIHLSLFDQENKEWLLCDFEKIYDSTPWYEMHWQLILLSSCFFLSYAYAFWRQNQKKQKQLELLTSSKKSKSNQTNPKIQQNNTSNENVCDEDISKRQKIENVKEKTD</sequence>
<dbReference type="Proteomes" id="UP000179807">
    <property type="component" value="Unassembled WGS sequence"/>
</dbReference>
<dbReference type="AlphaFoldDB" id="A0A1J4J983"/>
<feature type="chain" id="PRO_5013131348" evidence="3">
    <location>
        <begin position="17"/>
        <end position="235"/>
    </location>
</feature>
<reference evidence="4" key="1">
    <citation type="submission" date="2016-10" db="EMBL/GenBank/DDBJ databases">
        <authorList>
            <person name="Benchimol M."/>
            <person name="Almeida L.G."/>
            <person name="Vasconcelos A.T."/>
            <person name="Perreira-Neves A."/>
            <person name="Rosa I.A."/>
            <person name="Tasca T."/>
            <person name="Bogo M.R."/>
            <person name="de Souza W."/>
        </authorList>
    </citation>
    <scope>NUCLEOTIDE SEQUENCE [LARGE SCALE GENOMIC DNA]</scope>
    <source>
        <strain evidence="4">K</strain>
    </source>
</reference>
<feature type="signal peptide" evidence="3">
    <location>
        <begin position="1"/>
        <end position="16"/>
    </location>
</feature>
<dbReference type="RefSeq" id="XP_068348841.1">
    <property type="nucleotide sequence ID" value="XM_068495400.1"/>
</dbReference>
<feature type="transmembrane region" description="Helical" evidence="2">
    <location>
        <begin position="158"/>
        <end position="178"/>
    </location>
</feature>
<evidence type="ECO:0000256" key="1">
    <source>
        <dbReference type="SAM" id="MobiDB-lite"/>
    </source>
</evidence>
<keyword evidence="2" id="KW-0472">Membrane</keyword>
<evidence type="ECO:0000256" key="3">
    <source>
        <dbReference type="SAM" id="SignalP"/>
    </source>
</evidence>
<organism evidence="4 5">
    <name type="scientific">Tritrichomonas foetus</name>
    <dbReference type="NCBI Taxonomy" id="1144522"/>
    <lineage>
        <taxon>Eukaryota</taxon>
        <taxon>Metamonada</taxon>
        <taxon>Parabasalia</taxon>
        <taxon>Tritrichomonadida</taxon>
        <taxon>Tritrichomonadidae</taxon>
        <taxon>Tritrichomonas</taxon>
    </lineage>
</organism>
<keyword evidence="2" id="KW-1133">Transmembrane helix</keyword>
<dbReference type="GeneID" id="94830104"/>
<feature type="compositionally biased region" description="Low complexity" evidence="1">
    <location>
        <begin position="192"/>
        <end position="203"/>
    </location>
</feature>
<dbReference type="EMBL" id="MLAK01001226">
    <property type="protein sequence ID" value="OHS95704.1"/>
    <property type="molecule type" value="Genomic_DNA"/>
</dbReference>
<protein>
    <submittedName>
        <fullName evidence="4">Uncharacterized protein</fullName>
    </submittedName>
</protein>